<dbReference type="EMBL" id="LAZR01000839">
    <property type="protein sequence ID" value="KKN56559.1"/>
    <property type="molecule type" value="Genomic_DNA"/>
</dbReference>
<reference evidence="1" key="1">
    <citation type="journal article" date="2015" name="Nature">
        <title>Complex archaea that bridge the gap between prokaryotes and eukaryotes.</title>
        <authorList>
            <person name="Spang A."/>
            <person name="Saw J.H."/>
            <person name="Jorgensen S.L."/>
            <person name="Zaremba-Niedzwiedzka K."/>
            <person name="Martijn J."/>
            <person name="Lind A.E."/>
            <person name="van Eijk R."/>
            <person name="Schleper C."/>
            <person name="Guy L."/>
            <person name="Ettema T.J."/>
        </authorList>
    </citation>
    <scope>NUCLEOTIDE SEQUENCE</scope>
</reference>
<accession>A0A0F9RPA2</accession>
<protein>
    <submittedName>
        <fullName evidence="1">Uncharacterized protein</fullName>
    </submittedName>
</protein>
<evidence type="ECO:0000313" key="1">
    <source>
        <dbReference type="EMBL" id="KKN56559.1"/>
    </source>
</evidence>
<comment type="caution">
    <text evidence="1">The sequence shown here is derived from an EMBL/GenBank/DDBJ whole genome shotgun (WGS) entry which is preliminary data.</text>
</comment>
<sequence length="41" mass="4840">MPHKIELVKGSDVKEGMTKLDQQFKPFNFMTLDFTPKKKKK</sequence>
<gene>
    <name evidence="1" type="ORF">LCGC14_0571370</name>
</gene>
<name>A0A0F9RPA2_9ZZZZ</name>
<dbReference type="AlphaFoldDB" id="A0A0F9RPA2"/>
<proteinExistence type="predicted"/>
<organism evidence="1">
    <name type="scientific">marine sediment metagenome</name>
    <dbReference type="NCBI Taxonomy" id="412755"/>
    <lineage>
        <taxon>unclassified sequences</taxon>
        <taxon>metagenomes</taxon>
        <taxon>ecological metagenomes</taxon>
    </lineage>
</organism>